<sequence>MVEEQEKPFPNGSTPSTQSHTSDTDTDSIHETQSIRQNDQDNHPNRLHLVRSYASGFSGFAPQTEYADINLKHTTTGATLGSTTTANDPAFEVDWEDNDPENPRNWSMAYKSFVVFAMSYSTTVTVLFSTSYTVTIASLERVFDVGHLTALLGLTTYLIGMAAGSTVLAPLSEMYGRRPVYIFSTAIFVLLILPCALAKNIESLLIPRFFGAFAAASLVSNAPGSINDIVVEEYRALAFSIWAIGPLNGPVVGPIIGGFTYQYLGWRWTNWLVMILAGVAFAFVAIVKETYGPTLLRKRAAKKRKETGDPRWWSRFDEKKAFLPLLKVNLSRPFVLMVTEPICIFWDVYVAIVYGTLYLSFVAYPIVFQQQRGWSPGLGGLAFCGIGIGNLLTILLEPACRRLINSHRKDPETGDIPPEAMVSVICIAAVSLAAGELWFAWTCTPNIHWIVPISAGVPFGAGNAGVFIYSNNYLVHSYSVYAASALAGNAVLRSIMGAVLPLAGPAMYASLGSNWAGCTLGLIEMACVPIPVIFYLYGKKIRAKSSLIKQLQEDKRRADEKKERFLRKMEREAIKRGDAEASVGGVAKTGAAIAEERDVEKGA</sequence>
<dbReference type="PROSITE" id="PS00216">
    <property type="entry name" value="SUGAR_TRANSPORT_1"/>
    <property type="match status" value="1"/>
</dbReference>
<comment type="subcellular location">
    <subcellularLocation>
        <location evidence="1">Membrane</location>
        <topology evidence="1">Multi-pass membrane protein</topology>
    </subcellularLocation>
</comment>
<evidence type="ECO:0000259" key="12">
    <source>
        <dbReference type="PROSITE" id="PS50850"/>
    </source>
</evidence>
<feature type="region of interest" description="Disordered" evidence="10">
    <location>
        <begin position="1"/>
        <end position="30"/>
    </location>
</feature>
<dbReference type="SUPFAM" id="SSF103473">
    <property type="entry name" value="MFS general substrate transporter"/>
    <property type="match status" value="1"/>
</dbReference>
<feature type="transmembrane region" description="Helical" evidence="11">
    <location>
        <begin position="145"/>
        <end position="168"/>
    </location>
</feature>
<feature type="transmembrane region" description="Helical" evidence="11">
    <location>
        <begin position="205"/>
        <end position="224"/>
    </location>
</feature>
<evidence type="ECO:0000256" key="11">
    <source>
        <dbReference type="SAM" id="Phobius"/>
    </source>
</evidence>
<reference evidence="13 14" key="1">
    <citation type="submission" date="2018-10" db="EMBL/GenBank/DDBJ databases">
        <title>Fifty Aureobasidium pullulans genomes reveal a recombining polyextremotolerant generalist.</title>
        <authorList>
            <person name="Gostincar C."/>
            <person name="Turk M."/>
            <person name="Zajc J."/>
            <person name="Gunde-Cimerman N."/>
        </authorList>
    </citation>
    <scope>NUCLEOTIDE SEQUENCE [LARGE SCALE GENOMIC DNA]</scope>
    <source>
        <strain evidence="13 14">EXF-10507</strain>
    </source>
</reference>
<evidence type="ECO:0000256" key="6">
    <source>
        <dbReference type="ARBA" id="ARBA00053977"/>
    </source>
</evidence>
<evidence type="ECO:0000313" key="14">
    <source>
        <dbReference type="Proteomes" id="UP000304928"/>
    </source>
</evidence>
<dbReference type="PANTHER" id="PTHR23502:SF12">
    <property type="entry name" value="MULTIDRUG TRANSPORTER, PUTATIVE (AFU_ORTHOLOGUE AFUA_1G06440)-RELATED"/>
    <property type="match status" value="1"/>
</dbReference>
<feature type="transmembrane region" description="Helical" evidence="11">
    <location>
        <begin position="268"/>
        <end position="287"/>
    </location>
</feature>
<feature type="transmembrane region" description="Helical" evidence="11">
    <location>
        <begin position="342"/>
        <end position="366"/>
    </location>
</feature>
<evidence type="ECO:0000256" key="3">
    <source>
        <dbReference type="ARBA" id="ARBA00022989"/>
    </source>
</evidence>
<feature type="transmembrane region" description="Helical" evidence="11">
    <location>
        <begin position="236"/>
        <end position="256"/>
    </location>
</feature>
<keyword evidence="2 11" id="KW-0812">Transmembrane</keyword>
<evidence type="ECO:0000256" key="8">
    <source>
        <dbReference type="ARBA" id="ARBA00077167"/>
    </source>
</evidence>
<comment type="caution">
    <text evidence="13">The sequence shown here is derived from an EMBL/GenBank/DDBJ whole genome shotgun (WGS) entry which is preliminary data.</text>
</comment>
<dbReference type="FunFam" id="1.20.1250.20:FF:000011">
    <property type="entry name" value="MFS multidrug transporter, putative"/>
    <property type="match status" value="1"/>
</dbReference>
<dbReference type="InterPro" id="IPR020846">
    <property type="entry name" value="MFS_dom"/>
</dbReference>
<feature type="transmembrane region" description="Helical" evidence="11">
    <location>
        <begin position="378"/>
        <end position="399"/>
    </location>
</feature>
<evidence type="ECO:0000256" key="5">
    <source>
        <dbReference type="ARBA" id="ARBA00038347"/>
    </source>
</evidence>
<evidence type="ECO:0000256" key="1">
    <source>
        <dbReference type="ARBA" id="ARBA00004141"/>
    </source>
</evidence>
<dbReference type="GO" id="GO:0022857">
    <property type="term" value="F:transmembrane transporter activity"/>
    <property type="evidence" value="ECO:0007669"/>
    <property type="project" value="InterPro"/>
</dbReference>
<dbReference type="PROSITE" id="PS50850">
    <property type="entry name" value="MFS"/>
    <property type="match status" value="1"/>
</dbReference>
<name>A0A4S9B362_AURPU</name>
<evidence type="ECO:0000256" key="9">
    <source>
        <dbReference type="SAM" id="Coils"/>
    </source>
</evidence>
<feature type="transmembrane region" description="Helical" evidence="11">
    <location>
        <begin position="420"/>
        <end position="441"/>
    </location>
</feature>
<keyword evidence="3 11" id="KW-1133">Transmembrane helix</keyword>
<feature type="transmembrane region" description="Helical" evidence="11">
    <location>
        <begin position="180"/>
        <end position="199"/>
    </location>
</feature>
<dbReference type="Gene3D" id="1.20.1250.20">
    <property type="entry name" value="MFS general substrate transporter like domains"/>
    <property type="match status" value="1"/>
</dbReference>
<gene>
    <name evidence="13" type="ORF">D6D15_07455</name>
</gene>
<dbReference type="Proteomes" id="UP000304928">
    <property type="component" value="Unassembled WGS sequence"/>
</dbReference>
<dbReference type="GO" id="GO:0042908">
    <property type="term" value="P:xenobiotic transport"/>
    <property type="evidence" value="ECO:0007669"/>
    <property type="project" value="UniProtKB-ARBA"/>
</dbReference>
<comment type="function">
    <text evidence="6">MFS transporter; part of the gene cluster that mediates the biosynthesis of cercosporin, a light-activated, non-host-selective toxin. The perylenequinone chromophore of cercosporin absorbs light energy to attain an electronically-activated triplet state and produces active oxygen species such as the hydroxyl radical, superoxide, hydrogen peroxide or singlet oxygen upon reaction with oxygen molecules. These reactive oxygen species cause damage to various cellular components including lipids, proteins and nucleic acids. Responsible for secretion and accumulation of cercosporin, but does not play any roles in self-protection against the toxicity of cercosporin.</text>
</comment>
<dbReference type="AlphaFoldDB" id="A0A4S9B362"/>
<feature type="transmembrane region" description="Helical" evidence="11">
    <location>
        <begin position="514"/>
        <end position="537"/>
    </location>
</feature>
<keyword evidence="9" id="KW-0175">Coiled coil</keyword>
<evidence type="ECO:0000256" key="10">
    <source>
        <dbReference type="SAM" id="MobiDB-lite"/>
    </source>
</evidence>
<dbReference type="InterPro" id="IPR036259">
    <property type="entry name" value="MFS_trans_sf"/>
</dbReference>
<comment type="similarity">
    <text evidence="5">Belongs to the major facilitator superfamily. CAR1 family.</text>
</comment>
<evidence type="ECO:0000256" key="2">
    <source>
        <dbReference type="ARBA" id="ARBA00022692"/>
    </source>
</evidence>
<dbReference type="Pfam" id="PF07690">
    <property type="entry name" value="MFS_1"/>
    <property type="match status" value="1"/>
</dbReference>
<dbReference type="EMBL" id="QZAR01000153">
    <property type="protein sequence ID" value="THW86343.1"/>
    <property type="molecule type" value="Genomic_DNA"/>
</dbReference>
<evidence type="ECO:0000313" key="13">
    <source>
        <dbReference type="EMBL" id="THW86343.1"/>
    </source>
</evidence>
<accession>A0A4S9B362</accession>
<dbReference type="InterPro" id="IPR005829">
    <property type="entry name" value="Sugar_transporter_CS"/>
</dbReference>
<feature type="transmembrane region" description="Helical" evidence="11">
    <location>
        <begin position="113"/>
        <end position="139"/>
    </location>
</feature>
<dbReference type="CDD" id="cd17323">
    <property type="entry name" value="MFS_Tpo1_MDR_like"/>
    <property type="match status" value="1"/>
</dbReference>
<feature type="domain" description="Major facilitator superfamily (MFS) profile" evidence="12">
    <location>
        <begin position="107"/>
        <end position="542"/>
    </location>
</feature>
<feature type="transmembrane region" description="Helical" evidence="11">
    <location>
        <begin position="447"/>
        <end position="468"/>
    </location>
</feature>
<dbReference type="InterPro" id="IPR011701">
    <property type="entry name" value="MFS"/>
</dbReference>
<organism evidence="13 14">
    <name type="scientific">Aureobasidium pullulans</name>
    <name type="common">Black yeast</name>
    <name type="synonym">Pullularia pullulans</name>
    <dbReference type="NCBI Taxonomy" id="5580"/>
    <lineage>
        <taxon>Eukaryota</taxon>
        <taxon>Fungi</taxon>
        <taxon>Dikarya</taxon>
        <taxon>Ascomycota</taxon>
        <taxon>Pezizomycotina</taxon>
        <taxon>Dothideomycetes</taxon>
        <taxon>Dothideomycetidae</taxon>
        <taxon>Dothideales</taxon>
        <taxon>Saccotheciaceae</taxon>
        <taxon>Aureobasidium</taxon>
    </lineage>
</organism>
<evidence type="ECO:0000256" key="4">
    <source>
        <dbReference type="ARBA" id="ARBA00023136"/>
    </source>
</evidence>
<proteinExistence type="inferred from homology"/>
<feature type="coiled-coil region" evidence="9">
    <location>
        <begin position="541"/>
        <end position="568"/>
    </location>
</feature>
<dbReference type="GO" id="GO:0005886">
    <property type="term" value="C:plasma membrane"/>
    <property type="evidence" value="ECO:0007669"/>
    <property type="project" value="TreeGrafter"/>
</dbReference>
<evidence type="ECO:0000256" key="7">
    <source>
        <dbReference type="ARBA" id="ARBA00069139"/>
    </source>
</evidence>
<dbReference type="PANTHER" id="PTHR23502">
    <property type="entry name" value="MAJOR FACILITATOR SUPERFAMILY"/>
    <property type="match status" value="1"/>
</dbReference>
<dbReference type="GO" id="GO:0140115">
    <property type="term" value="P:export across plasma membrane"/>
    <property type="evidence" value="ECO:0007669"/>
    <property type="project" value="UniProtKB-ARBA"/>
</dbReference>
<protein>
    <recommendedName>
        <fullName evidence="7">Cercosporin MFS transporter CTB4</fullName>
    </recommendedName>
    <alternativeName>
        <fullName evidence="8">Cercosporin toxin biosynthesis cluster protein 4</fullName>
    </alternativeName>
</protein>
<keyword evidence="4 11" id="KW-0472">Membrane</keyword>
<feature type="transmembrane region" description="Helical" evidence="11">
    <location>
        <begin position="480"/>
        <end position="502"/>
    </location>
</feature>